<feature type="transmembrane region" description="Helical" evidence="1">
    <location>
        <begin position="755"/>
        <end position="778"/>
    </location>
</feature>
<feature type="transmembrane region" description="Helical" evidence="1">
    <location>
        <begin position="397"/>
        <end position="417"/>
    </location>
</feature>
<dbReference type="OrthoDB" id="118951at2759"/>
<reference evidence="4" key="1">
    <citation type="submission" date="2021-12" db="EMBL/GenBank/DDBJ databases">
        <authorList>
            <person name="King R."/>
        </authorList>
    </citation>
    <scope>NUCLEOTIDE SEQUENCE</scope>
</reference>
<dbReference type="PANTHER" id="PTHR11161:SF0">
    <property type="entry name" value="O-ACYLTRANSFERASE LIKE PROTEIN"/>
    <property type="match status" value="1"/>
</dbReference>
<dbReference type="Pfam" id="PF01757">
    <property type="entry name" value="Acyl_transf_3"/>
    <property type="match status" value="1"/>
</dbReference>
<name>A0A9P0FNC8_BRAAE</name>
<keyword evidence="5" id="KW-1185">Reference proteome</keyword>
<keyword evidence="2" id="KW-0732">Signal</keyword>
<evidence type="ECO:0000313" key="4">
    <source>
        <dbReference type="EMBL" id="CAH0561132.1"/>
    </source>
</evidence>
<feature type="chain" id="PRO_5040476348" description="Nose resistant-to-fluoxetine protein N-terminal domain-containing protein" evidence="2">
    <location>
        <begin position="18"/>
        <end position="801"/>
    </location>
</feature>
<dbReference type="InterPro" id="IPR006621">
    <property type="entry name" value="Nose-resist-to-fluoxetine_N"/>
</dbReference>
<feature type="transmembrane region" description="Helical" evidence="1">
    <location>
        <begin position="542"/>
        <end position="562"/>
    </location>
</feature>
<gene>
    <name evidence="4" type="ORF">MELIAE_LOCUS10741</name>
</gene>
<keyword evidence="1" id="KW-0472">Membrane</keyword>
<dbReference type="GO" id="GO:0016747">
    <property type="term" value="F:acyltransferase activity, transferring groups other than amino-acyl groups"/>
    <property type="evidence" value="ECO:0007669"/>
    <property type="project" value="InterPro"/>
</dbReference>
<feature type="transmembrane region" description="Helical" evidence="1">
    <location>
        <begin position="641"/>
        <end position="659"/>
    </location>
</feature>
<sequence>MRLIIFVLLFSFQDGSSQLFERIFKNITADKLNLVKTWAEENGLRDLKPFANVEFIQNLTQKYNTSVPLETFIKDALKKYKTKESPTTTEQIQKTNFESSTPSKIEQYLLPIPSSKKVNTEKTDEENLYDTMEELQKRIIYVMKIIPQWVTKQNIQLLMFLPQLSAFRPLLQQILPMVDHFVLSKENMAKIEKTLNLVVKEVRVNQCIQDLYTLSRLDDSLLNMIDAWAKPQAGILNGNLYHMGNFDQCLNITGKISGKYCTIPIDIDFKKIDSLTLKPSYGVCLPSTCSSNNVQIILNGVNMILGLQRGLQINDDMCYTKESVNRLSYENLTAIYVFLLFFLLITISTLYDLWSSEANKSFGCQILVAFSLYTNGKKLFSTKVHQETLGCLNGIRVISMFWIVLTHTCIYFCQYFPVSNVKQYEDMITKWNATIILGGSLAVDTFFAVSGLLVVYLYMYTKEHDQINLFRFYLHRFLRLTPSLIMVIFLSACLFKTFATGPYWNDTVTSKFEKNCRNNWWYNLLYLQTYIKPEDCCLNHTWFLAVNMQLYVLAPILIYFLTLLPKCTLLVMSVGTIASCIYSASLTWQNKYLHVTLDNTTDQKFSVFIPTYIRGNAWLVGAMFGYIIFRKRNQQVYIHRVLGIFLVVFSISALLGIIASHQRLAAGFFDQSDSQNKYIYSTLYNGFVRPVWCLFVCTLIFLCVNGYGGIINRILSAPSFNFLIKLNYAMYLTHPLVMFYFYAQRRNPFYVTEVFMVQYLCTNFVVTFLVSILWTLAFESPVQALEKIRFRKEDKNVNYKL</sequence>
<dbReference type="AlphaFoldDB" id="A0A9P0FNC8"/>
<protein>
    <recommendedName>
        <fullName evidence="3">Nose resistant-to-fluoxetine protein N-terminal domain-containing protein</fullName>
    </recommendedName>
</protein>
<feature type="signal peptide" evidence="2">
    <location>
        <begin position="1"/>
        <end position="17"/>
    </location>
</feature>
<keyword evidence="1" id="KW-0812">Transmembrane</keyword>
<feature type="transmembrane region" description="Helical" evidence="1">
    <location>
        <begin position="437"/>
        <end position="459"/>
    </location>
</feature>
<feature type="transmembrane region" description="Helical" evidence="1">
    <location>
        <begin position="480"/>
        <end position="499"/>
    </location>
</feature>
<feature type="domain" description="Nose resistant-to-fluoxetine protein N-terminal" evidence="3">
    <location>
        <begin position="204"/>
        <end position="320"/>
    </location>
</feature>
<evidence type="ECO:0000256" key="1">
    <source>
        <dbReference type="SAM" id="Phobius"/>
    </source>
</evidence>
<proteinExistence type="predicted"/>
<accession>A0A9P0FNC8</accession>
<dbReference type="InterPro" id="IPR052728">
    <property type="entry name" value="O2_lipid_transport_reg"/>
</dbReference>
<feature type="transmembrane region" description="Helical" evidence="1">
    <location>
        <begin position="687"/>
        <end position="710"/>
    </location>
</feature>
<feature type="transmembrane region" description="Helical" evidence="1">
    <location>
        <begin position="722"/>
        <end position="743"/>
    </location>
</feature>
<evidence type="ECO:0000259" key="3">
    <source>
        <dbReference type="SMART" id="SM00703"/>
    </source>
</evidence>
<dbReference type="EMBL" id="OV121138">
    <property type="protein sequence ID" value="CAH0561132.1"/>
    <property type="molecule type" value="Genomic_DNA"/>
</dbReference>
<evidence type="ECO:0000313" key="5">
    <source>
        <dbReference type="Proteomes" id="UP001154078"/>
    </source>
</evidence>
<dbReference type="Proteomes" id="UP001154078">
    <property type="component" value="Chromosome 7"/>
</dbReference>
<feature type="transmembrane region" description="Helical" evidence="1">
    <location>
        <begin position="608"/>
        <end position="629"/>
    </location>
</feature>
<dbReference type="SMART" id="SM00703">
    <property type="entry name" value="NRF"/>
    <property type="match status" value="1"/>
</dbReference>
<feature type="transmembrane region" description="Helical" evidence="1">
    <location>
        <begin position="569"/>
        <end position="588"/>
    </location>
</feature>
<evidence type="ECO:0000256" key="2">
    <source>
        <dbReference type="SAM" id="SignalP"/>
    </source>
</evidence>
<dbReference type="PANTHER" id="PTHR11161">
    <property type="entry name" value="O-ACYLTRANSFERASE"/>
    <property type="match status" value="1"/>
</dbReference>
<keyword evidence="1" id="KW-1133">Transmembrane helix</keyword>
<dbReference type="Pfam" id="PF20146">
    <property type="entry name" value="NRF"/>
    <property type="match status" value="1"/>
</dbReference>
<feature type="transmembrane region" description="Helical" evidence="1">
    <location>
        <begin position="334"/>
        <end position="354"/>
    </location>
</feature>
<dbReference type="InterPro" id="IPR002656">
    <property type="entry name" value="Acyl_transf_3_dom"/>
</dbReference>
<organism evidence="4 5">
    <name type="scientific">Brassicogethes aeneus</name>
    <name type="common">Rape pollen beetle</name>
    <name type="synonym">Meligethes aeneus</name>
    <dbReference type="NCBI Taxonomy" id="1431903"/>
    <lineage>
        <taxon>Eukaryota</taxon>
        <taxon>Metazoa</taxon>
        <taxon>Ecdysozoa</taxon>
        <taxon>Arthropoda</taxon>
        <taxon>Hexapoda</taxon>
        <taxon>Insecta</taxon>
        <taxon>Pterygota</taxon>
        <taxon>Neoptera</taxon>
        <taxon>Endopterygota</taxon>
        <taxon>Coleoptera</taxon>
        <taxon>Polyphaga</taxon>
        <taxon>Cucujiformia</taxon>
        <taxon>Nitidulidae</taxon>
        <taxon>Meligethinae</taxon>
        <taxon>Brassicogethes</taxon>
    </lineage>
</organism>